<dbReference type="PANTHER" id="PTHR33564:SF15">
    <property type="entry name" value="PROTEIN, PUTATIVE-RELATED"/>
    <property type="match status" value="1"/>
</dbReference>
<dbReference type="PANTHER" id="PTHR33564">
    <property type="entry name" value="TRANSMEMBRANE PROTEIN"/>
    <property type="match status" value="1"/>
</dbReference>
<reference evidence="3" key="1">
    <citation type="journal article" date="2021" name="Nat. Commun.">
        <title>Genomic analyses provide insights into spinach domestication and the genetic basis of agronomic traits.</title>
        <authorList>
            <person name="Cai X."/>
            <person name="Sun X."/>
            <person name="Xu C."/>
            <person name="Sun H."/>
            <person name="Wang X."/>
            <person name="Ge C."/>
            <person name="Zhang Z."/>
            <person name="Wang Q."/>
            <person name="Fei Z."/>
            <person name="Jiao C."/>
            <person name="Wang Q."/>
        </authorList>
    </citation>
    <scope>NUCLEOTIDE SEQUENCE [LARGE SCALE GENOMIC DNA]</scope>
    <source>
        <strain evidence="3">cv. Varoflay</strain>
    </source>
</reference>
<evidence type="ECO:0000313" key="4">
    <source>
        <dbReference type="RefSeq" id="XP_021844357.1"/>
    </source>
</evidence>
<evidence type="ECO:0000313" key="3">
    <source>
        <dbReference type="Proteomes" id="UP000813463"/>
    </source>
</evidence>
<sequence>MTSSVMSSQSVILTTAMAVSGAVIFLSLTCMRNLPINHQNSDSKQQTHLPNSCLRSCLSSDDKNKKRKNKRVKFADNVKDHKSELTRIISGKKEKKVEIIDDKKIPEIRRMPANRAALYQGILRDRVHQVKCSY</sequence>
<evidence type="ECO:0000256" key="1">
    <source>
        <dbReference type="SAM" id="MobiDB-lite"/>
    </source>
</evidence>
<protein>
    <recommendedName>
        <fullName evidence="5">Transmembrane protein</fullName>
    </recommendedName>
</protein>
<feature type="region of interest" description="Disordered" evidence="1">
    <location>
        <begin position="37"/>
        <end position="72"/>
    </location>
</feature>
<organism evidence="3 4">
    <name type="scientific">Spinacia oleracea</name>
    <name type="common">Spinach</name>
    <dbReference type="NCBI Taxonomy" id="3562"/>
    <lineage>
        <taxon>Eukaryota</taxon>
        <taxon>Viridiplantae</taxon>
        <taxon>Streptophyta</taxon>
        <taxon>Embryophyta</taxon>
        <taxon>Tracheophyta</taxon>
        <taxon>Spermatophyta</taxon>
        <taxon>Magnoliopsida</taxon>
        <taxon>eudicotyledons</taxon>
        <taxon>Gunneridae</taxon>
        <taxon>Pentapetalae</taxon>
        <taxon>Caryophyllales</taxon>
        <taxon>Chenopodiaceae</taxon>
        <taxon>Chenopodioideae</taxon>
        <taxon>Anserineae</taxon>
        <taxon>Spinacia</taxon>
    </lineage>
</organism>
<keyword evidence="2" id="KW-0472">Membrane</keyword>
<keyword evidence="3" id="KW-1185">Reference proteome</keyword>
<feature type="compositionally biased region" description="Polar residues" evidence="1">
    <location>
        <begin position="37"/>
        <end position="58"/>
    </location>
</feature>
<evidence type="ECO:0000256" key="2">
    <source>
        <dbReference type="SAM" id="Phobius"/>
    </source>
</evidence>
<dbReference type="RefSeq" id="XP_021844357.1">
    <property type="nucleotide sequence ID" value="XM_021988665.2"/>
</dbReference>
<keyword evidence="2" id="KW-0812">Transmembrane</keyword>
<dbReference type="Proteomes" id="UP000813463">
    <property type="component" value="Chromosome 4"/>
</dbReference>
<dbReference type="GeneID" id="110784238"/>
<gene>
    <name evidence="4" type="primary">LOC110784238</name>
</gene>
<evidence type="ECO:0008006" key="5">
    <source>
        <dbReference type="Google" id="ProtNLM"/>
    </source>
</evidence>
<reference evidence="4" key="2">
    <citation type="submission" date="2025-08" db="UniProtKB">
        <authorList>
            <consortium name="RefSeq"/>
        </authorList>
    </citation>
    <scope>IDENTIFICATION</scope>
    <source>
        <tissue evidence="4">Leaf</tissue>
    </source>
</reference>
<keyword evidence="2" id="KW-1133">Transmembrane helix</keyword>
<feature type="transmembrane region" description="Helical" evidence="2">
    <location>
        <begin position="12"/>
        <end position="31"/>
    </location>
</feature>
<proteinExistence type="predicted"/>
<name>A0A9R0I862_SPIOL</name>
<dbReference type="AlphaFoldDB" id="A0A9R0I862"/>
<dbReference type="OrthoDB" id="695890at2759"/>
<dbReference type="KEGG" id="soe:110784238"/>
<accession>A0A9R0I862</accession>